<proteinExistence type="inferred from homology"/>
<keyword evidence="3 10" id="KW-0444">Lipid biosynthesis</keyword>
<evidence type="ECO:0000313" key="12">
    <source>
        <dbReference type="Proteomes" id="UP000192223"/>
    </source>
</evidence>
<dbReference type="Pfam" id="PF07993">
    <property type="entry name" value="NAD_binding_4"/>
    <property type="match status" value="1"/>
</dbReference>
<dbReference type="KEGG" id="apln:108743656"/>
<dbReference type="SUPFAM" id="SSF51735">
    <property type="entry name" value="NAD(P)-binding Rossmann-fold domains"/>
    <property type="match status" value="1"/>
</dbReference>
<dbReference type="CDD" id="cd05236">
    <property type="entry name" value="FAR-N_SDR_e"/>
    <property type="match status" value="1"/>
</dbReference>
<evidence type="ECO:0000256" key="10">
    <source>
        <dbReference type="RuleBase" id="RU363097"/>
    </source>
</evidence>
<dbReference type="AlphaFoldDB" id="A0A7F5RHE8"/>
<dbReference type="GO" id="GO:0005777">
    <property type="term" value="C:peroxisome"/>
    <property type="evidence" value="ECO:0007669"/>
    <property type="project" value="TreeGrafter"/>
</dbReference>
<dbReference type="GO" id="GO:0035336">
    <property type="term" value="P:long-chain fatty-acyl-CoA metabolic process"/>
    <property type="evidence" value="ECO:0007669"/>
    <property type="project" value="TreeGrafter"/>
</dbReference>
<keyword evidence="6 10" id="KW-1133">Transmembrane helix</keyword>
<dbReference type="Proteomes" id="UP000192223">
    <property type="component" value="Unplaced"/>
</dbReference>
<evidence type="ECO:0000313" key="13">
    <source>
        <dbReference type="RefSeq" id="XP_025835305.1"/>
    </source>
</evidence>
<dbReference type="GO" id="GO:0016020">
    <property type="term" value="C:membrane"/>
    <property type="evidence" value="ECO:0007669"/>
    <property type="project" value="UniProtKB-SubCell"/>
</dbReference>
<dbReference type="PANTHER" id="PTHR11011">
    <property type="entry name" value="MALE STERILITY PROTEIN 2-RELATED"/>
    <property type="match status" value="1"/>
</dbReference>
<evidence type="ECO:0000256" key="8">
    <source>
        <dbReference type="ARBA" id="ARBA00023136"/>
    </source>
</evidence>
<feature type="transmembrane region" description="Helical" evidence="10">
    <location>
        <begin position="369"/>
        <end position="388"/>
    </location>
</feature>
<dbReference type="FunFam" id="3.40.50.720:FF:000143">
    <property type="entry name" value="Fatty acyl-CoA reductase"/>
    <property type="match status" value="1"/>
</dbReference>
<comment type="function">
    <text evidence="10">Catalyzes the reduction of fatty acyl-CoA to fatty alcohols.</text>
</comment>
<evidence type="ECO:0000256" key="2">
    <source>
        <dbReference type="ARBA" id="ARBA00005928"/>
    </source>
</evidence>
<evidence type="ECO:0000259" key="11">
    <source>
        <dbReference type="Pfam" id="PF07993"/>
    </source>
</evidence>
<dbReference type="EC" id="1.2.1.84" evidence="10"/>
<comment type="similarity">
    <text evidence="2 10">Belongs to the fatty acyl-CoA reductase family.</text>
</comment>
<evidence type="ECO:0000256" key="1">
    <source>
        <dbReference type="ARBA" id="ARBA00004141"/>
    </source>
</evidence>
<reference evidence="13" key="1">
    <citation type="submission" date="2025-08" db="UniProtKB">
        <authorList>
            <consortium name="RefSeq"/>
        </authorList>
    </citation>
    <scope>IDENTIFICATION</scope>
    <source>
        <tissue evidence="13">Entire body</tissue>
    </source>
</reference>
<keyword evidence="8 10" id="KW-0472">Membrane</keyword>
<dbReference type="OrthoDB" id="429813at2759"/>
<dbReference type="Gene3D" id="3.40.50.720">
    <property type="entry name" value="NAD(P)-binding Rossmann-like Domain"/>
    <property type="match status" value="1"/>
</dbReference>
<organism evidence="12 13">
    <name type="scientific">Agrilus planipennis</name>
    <name type="common">Emerald ash borer</name>
    <name type="synonym">Agrilus marcopoli</name>
    <dbReference type="NCBI Taxonomy" id="224129"/>
    <lineage>
        <taxon>Eukaryota</taxon>
        <taxon>Metazoa</taxon>
        <taxon>Ecdysozoa</taxon>
        <taxon>Arthropoda</taxon>
        <taxon>Hexapoda</taxon>
        <taxon>Insecta</taxon>
        <taxon>Pterygota</taxon>
        <taxon>Neoptera</taxon>
        <taxon>Endopterygota</taxon>
        <taxon>Coleoptera</taxon>
        <taxon>Polyphaga</taxon>
        <taxon>Elateriformia</taxon>
        <taxon>Buprestoidea</taxon>
        <taxon>Buprestidae</taxon>
        <taxon>Agrilinae</taxon>
        <taxon>Agrilus</taxon>
    </lineage>
</organism>
<dbReference type="GeneID" id="108743656"/>
<keyword evidence="12" id="KW-1185">Reference proteome</keyword>
<keyword evidence="4 10" id="KW-0812">Transmembrane</keyword>
<feature type="domain" description="Thioester reductase (TE)" evidence="11">
    <location>
        <begin position="20"/>
        <end position="291"/>
    </location>
</feature>
<dbReference type="InterPro" id="IPR036291">
    <property type="entry name" value="NAD(P)-bd_dom_sf"/>
</dbReference>
<evidence type="ECO:0000256" key="7">
    <source>
        <dbReference type="ARBA" id="ARBA00023098"/>
    </source>
</evidence>
<dbReference type="GO" id="GO:0080019">
    <property type="term" value="F:alcohol-forming very long-chain fatty acyl-CoA reductase activity"/>
    <property type="evidence" value="ECO:0007669"/>
    <property type="project" value="InterPro"/>
</dbReference>
<sequence>MHNRKISSVAKTFQGKTVLLTGATGFLGKLVLEKLLRTCPKIKRIYIIVRAKKGKDHIQRRNDVLENVIFEPLKRNTIEIFEEKVEVIAGDLAVSQLGISPADQKKILEETNFVFHIAATVNFDEKIKKAVEINIKGTRDILKLAKQMKCLQGFVYISTAYSNCPRHEIEEKFYDPPYEVDKIINIVDSLDDDLLQYLTPKMLKDWPNTYVFTKSIAEHVVKTESDGLPLCIVRPSIVMSTYQEPLSGWAGNVFGAIGAVAAGNVGLIRTMWVKRYKIADIVPADFVVNCIISAAWDISNDRESCVAEPAMSLESKEKTTKIYNYVSGPENSITWGKTYEYTKESGKTVPSKACLWYHFFVPASTERMYKVYMIFLHIIPAYIVDFIAKQSGRKPQWVYTSV</sequence>
<comment type="catalytic activity">
    <reaction evidence="9 10">
        <text>a long-chain fatty acyl-CoA + 2 NADPH + 2 H(+) = a long-chain primary fatty alcohol + 2 NADP(+) + CoA</text>
        <dbReference type="Rhea" id="RHEA:52716"/>
        <dbReference type="ChEBI" id="CHEBI:15378"/>
        <dbReference type="ChEBI" id="CHEBI:57287"/>
        <dbReference type="ChEBI" id="CHEBI:57783"/>
        <dbReference type="ChEBI" id="CHEBI:58349"/>
        <dbReference type="ChEBI" id="CHEBI:77396"/>
        <dbReference type="ChEBI" id="CHEBI:83139"/>
        <dbReference type="EC" id="1.2.1.84"/>
    </reaction>
</comment>
<keyword evidence="10" id="KW-0560">Oxidoreductase</keyword>
<comment type="subcellular location">
    <subcellularLocation>
        <location evidence="1">Membrane</location>
        <topology evidence="1">Multi-pass membrane protein</topology>
    </subcellularLocation>
</comment>
<gene>
    <name evidence="13" type="primary">LOC108743656</name>
</gene>
<dbReference type="GO" id="GO:0102965">
    <property type="term" value="F:alcohol-forming long-chain fatty acyl-CoA reductase activity"/>
    <property type="evidence" value="ECO:0007669"/>
    <property type="project" value="UniProtKB-EC"/>
</dbReference>
<evidence type="ECO:0000256" key="9">
    <source>
        <dbReference type="ARBA" id="ARBA00052530"/>
    </source>
</evidence>
<dbReference type="PANTHER" id="PTHR11011:SF60">
    <property type="entry name" value="FATTY ACYL-COA REDUCTASE-RELATED"/>
    <property type="match status" value="1"/>
</dbReference>
<dbReference type="InParanoid" id="A0A7F5RHE8"/>
<accession>A0A7F5RHE8</accession>
<evidence type="ECO:0000256" key="4">
    <source>
        <dbReference type="ARBA" id="ARBA00022692"/>
    </source>
</evidence>
<dbReference type="InterPro" id="IPR026055">
    <property type="entry name" value="FAR"/>
</dbReference>
<evidence type="ECO:0000256" key="6">
    <source>
        <dbReference type="ARBA" id="ARBA00022989"/>
    </source>
</evidence>
<evidence type="ECO:0000256" key="3">
    <source>
        <dbReference type="ARBA" id="ARBA00022516"/>
    </source>
</evidence>
<dbReference type="InterPro" id="IPR013120">
    <property type="entry name" value="FAR_NAD-bd"/>
</dbReference>
<keyword evidence="7 10" id="KW-0443">Lipid metabolism</keyword>
<name>A0A7F5RHE8_AGRPL</name>
<protein>
    <recommendedName>
        <fullName evidence="10">Fatty acyl-CoA reductase</fullName>
        <ecNumber evidence="10">1.2.1.84</ecNumber>
    </recommendedName>
</protein>
<evidence type="ECO:0000256" key="5">
    <source>
        <dbReference type="ARBA" id="ARBA00022857"/>
    </source>
</evidence>
<keyword evidence="5 10" id="KW-0521">NADP</keyword>
<dbReference type="RefSeq" id="XP_025835305.1">
    <property type="nucleotide sequence ID" value="XM_025979520.1"/>
</dbReference>